<organism evidence="2">
    <name type="scientific">uncultured Solirubrobacteraceae bacterium</name>
    <dbReference type="NCBI Taxonomy" id="1162706"/>
    <lineage>
        <taxon>Bacteria</taxon>
        <taxon>Bacillati</taxon>
        <taxon>Actinomycetota</taxon>
        <taxon>Thermoleophilia</taxon>
        <taxon>Solirubrobacterales</taxon>
        <taxon>Solirubrobacteraceae</taxon>
        <taxon>environmental samples</taxon>
    </lineage>
</organism>
<feature type="non-terminal residue" evidence="2">
    <location>
        <position position="1"/>
    </location>
</feature>
<evidence type="ECO:0000256" key="1">
    <source>
        <dbReference type="SAM" id="MobiDB-lite"/>
    </source>
</evidence>
<gene>
    <name evidence="2" type="ORF">AVDCRST_MAG30-2691</name>
</gene>
<feature type="compositionally biased region" description="Basic and acidic residues" evidence="1">
    <location>
        <begin position="280"/>
        <end position="328"/>
    </location>
</feature>
<feature type="region of interest" description="Disordered" evidence="1">
    <location>
        <begin position="137"/>
        <end position="190"/>
    </location>
</feature>
<reference evidence="2" key="1">
    <citation type="submission" date="2020-02" db="EMBL/GenBank/DDBJ databases">
        <authorList>
            <person name="Meier V. D."/>
        </authorList>
    </citation>
    <scope>NUCLEOTIDE SEQUENCE</scope>
    <source>
        <strain evidence="2">AVDCRST_MAG30</strain>
    </source>
</reference>
<feature type="compositionally biased region" description="Basic and acidic residues" evidence="1">
    <location>
        <begin position="203"/>
        <end position="219"/>
    </location>
</feature>
<feature type="compositionally biased region" description="Basic and acidic residues" evidence="1">
    <location>
        <begin position="137"/>
        <end position="146"/>
    </location>
</feature>
<keyword evidence="2" id="KW-0436">Ligase</keyword>
<feature type="compositionally biased region" description="Low complexity" evidence="1">
    <location>
        <begin position="387"/>
        <end position="415"/>
    </location>
</feature>
<dbReference type="AlphaFoldDB" id="A0A6J4T5P1"/>
<dbReference type="GO" id="GO:0004356">
    <property type="term" value="F:glutamine synthetase activity"/>
    <property type="evidence" value="ECO:0007669"/>
    <property type="project" value="UniProtKB-EC"/>
</dbReference>
<feature type="non-terminal residue" evidence="2">
    <location>
        <position position="641"/>
    </location>
</feature>
<sequence>APNPHAKRHSRPVEPERRRPRRPGPHASGQPDLRRQRLLAGGPAPAPAQGDLQVPPGDPRRRQGARPRAGGLRRLGDARVGPRARRDPLHALVPAPDGLDRREARLLLRAHRRRHRDRGVLRQGAHPGRARRVVVPDGRHPRDLRGPRLHRVGPDVAGVHPREPQRRAPVHPHGVRVVDGRGARPQDPAAALDGRALEVRHARARDPAAGLGRDEGLHDGRRRAGVLPDRRGLLLRAPRPHQHGPHAVRRQAAQGPRARRPLLRVDPGARARVHARGRARAREARRADQDPPQRGRAGAVRDRARVRELERRGRPPAAHDADPAERRAPLRPRLPPAREAVRRRQRLGQAQQLVHGHRHGREPARAGRHAAREPPVPVLLRDRHRGGQQAPVAAAGVDRVAGPGPPARGQRGAAGHHLDLPGRRAREDLQRDRERLGRRGDPAVLPRARRLSAPAPAQGLGRPQPNLAVRLHGQQVRVPRAGLVDVAVAAQHRAQHDRRRVDRRAAREAAVAARRRRRPAGRRARDGQGGLLGEQAGRLRRRQLLRGVARRGRAARARQPRDDARGAAVARGAEHRRGVRALRRALRARARVALRGVRRAVRHEAQHRGGDRGVDRADDAAAGLRELPRAARGGGGLVRGR</sequence>
<dbReference type="EC" id="6.3.1.2" evidence="2"/>
<protein>
    <submittedName>
        <fullName evidence="2">Glutamine synthetase type III, GlnN</fullName>
        <ecNumber evidence="2">6.3.1.2</ecNumber>
    </submittedName>
</protein>
<proteinExistence type="predicted"/>
<feature type="region of interest" description="Disordered" evidence="1">
    <location>
        <begin position="1"/>
        <end position="96"/>
    </location>
</feature>
<evidence type="ECO:0000313" key="2">
    <source>
        <dbReference type="EMBL" id="CAA9514643.1"/>
    </source>
</evidence>
<feature type="region of interest" description="Disordered" evidence="1">
    <location>
        <begin position="203"/>
        <end position="443"/>
    </location>
</feature>
<feature type="compositionally biased region" description="Basic residues" evidence="1">
    <location>
        <begin position="1"/>
        <end position="10"/>
    </location>
</feature>
<feature type="compositionally biased region" description="Basic and acidic residues" evidence="1">
    <location>
        <begin position="416"/>
        <end position="441"/>
    </location>
</feature>
<accession>A0A6J4T5P1</accession>
<feature type="compositionally biased region" description="Basic residues" evidence="1">
    <location>
        <begin position="238"/>
        <end position="249"/>
    </location>
</feature>
<feature type="compositionally biased region" description="Basic residues" evidence="1">
    <location>
        <begin position="538"/>
        <end position="558"/>
    </location>
</feature>
<feature type="compositionally biased region" description="Basic residues" evidence="1">
    <location>
        <begin position="513"/>
        <end position="522"/>
    </location>
</feature>
<feature type="region of interest" description="Disordered" evidence="1">
    <location>
        <begin position="494"/>
        <end position="577"/>
    </location>
</feature>
<dbReference type="EMBL" id="CADCVS010000348">
    <property type="protein sequence ID" value="CAA9514643.1"/>
    <property type="molecule type" value="Genomic_DNA"/>
</dbReference>
<feature type="compositionally biased region" description="Low complexity" evidence="1">
    <location>
        <begin position="38"/>
        <end position="55"/>
    </location>
</feature>
<name>A0A6J4T5P1_9ACTN</name>